<sequence length="210" mass="23353">MYIPRANEERRVPVLHSLMRAEPLAALVTLSSSGLVASHIPMVLEEGGSPLGVLRGHVSRANSQWRDLEASVEALAIFSGPQHYISPTWYPGKVEHGREVPTWNYVVVHAYGSLKVMEDKGWMRAHLERLTNENEAETAMPWKVSDAPEEFIETMMKGIVGLELPIGRLEGKWKVSQNRTVRDREGVLEGLSKEGTPESLTMKGLVADAM</sequence>
<dbReference type="SUPFAM" id="SSF50475">
    <property type="entry name" value="FMN-binding split barrel"/>
    <property type="match status" value="1"/>
</dbReference>
<dbReference type="AlphaFoldDB" id="A0A7W8MPQ0"/>
<dbReference type="PANTHER" id="PTHR35802">
    <property type="entry name" value="PROTEASE SYNTHASE AND SPORULATION PROTEIN PAI 2"/>
    <property type="match status" value="1"/>
</dbReference>
<dbReference type="InterPro" id="IPR012349">
    <property type="entry name" value="Split_barrel_FMN-bd"/>
</dbReference>
<dbReference type="Gene3D" id="2.30.110.10">
    <property type="entry name" value="Electron Transport, Fmn-binding Protein, Chain A"/>
    <property type="match status" value="1"/>
</dbReference>
<evidence type="ECO:0000313" key="2">
    <source>
        <dbReference type="Proteomes" id="UP000568106"/>
    </source>
</evidence>
<dbReference type="PIRSF" id="PIRSF010372">
    <property type="entry name" value="PaiB"/>
    <property type="match status" value="1"/>
</dbReference>
<dbReference type="PANTHER" id="PTHR35802:SF1">
    <property type="entry name" value="PROTEASE SYNTHASE AND SPORULATION PROTEIN PAI 2"/>
    <property type="match status" value="1"/>
</dbReference>
<keyword evidence="2" id="KW-1185">Reference proteome</keyword>
<proteinExistence type="predicted"/>
<name>A0A7W8MPQ0_9BACT</name>
<protein>
    <submittedName>
        <fullName evidence="1">Transcriptional regulator</fullName>
    </submittedName>
</protein>
<gene>
    <name evidence="1" type="ORF">HDF09_000353</name>
</gene>
<dbReference type="Proteomes" id="UP000568106">
    <property type="component" value="Unassembled WGS sequence"/>
</dbReference>
<evidence type="ECO:0000313" key="1">
    <source>
        <dbReference type="EMBL" id="MBB5315703.1"/>
    </source>
</evidence>
<organism evidence="1 2">
    <name type="scientific">Tunturiibacter empetritectus</name>
    <dbReference type="NCBI Taxonomy" id="3069691"/>
    <lineage>
        <taxon>Bacteria</taxon>
        <taxon>Pseudomonadati</taxon>
        <taxon>Acidobacteriota</taxon>
        <taxon>Terriglobia</taxon>
        <taxon>Terriglobales</taxon>
        <taxon>Acidobacteriaceae</taxon>
        <taxon>Tunturiibacter</taxon>
    </lineage>
</organism>
<dbReference type="Pfam" id="PF04299">
    <property type="entry name" value="FMN_bind_2"/>
    <property type="match status" value="1"/>
</dbReference>
<dbReference type="InterPro" id="IPR007396">
    <property type="entry name" value="TR_PAI2-type"/>
</dbReference>
<comment type="caution">
    <text evidence="1">The sequence shown here is derived from an EMBL/GenBank/DDBJ whole genome shotgun (WGS) entry which is preliminary data.</text>
</comment>
<reference evidence="1" key="1">
    <citation type="submission" date="2020-08" db="EMBL/GenBank/DDBJ databases">
        <title>Genomic Encyclopedia of Type Strains, Phase IV (KMG-V): Genome sequencing to study the core and pangenomes of soil and plant-associated prokaryotes.</title>
        <authorList>
            <person name="Whitman W."/>
        </authorList>
    </citation>
    <scope>NUCLEOTIDE SEQUENCE [LARGE SCALE GENOMIC DNA]</scope>
    <source>
        <strain evidence="1">M8UP27</strain>
    </source>
</reference>
<dbReference type="EMBL" id="JACHDY010000001">
    <property type="protein sequence ID" value="MBB5315703.1"/>
    <property type="molecule type" value="Genomic_DNA"/>
</dbReference>
<accession>A0A7W8MPQ0</accession>